<proteinExistence type="predicted"/>
<name>A0ABW8ADM8_9ACTN</name>
<protein>
    <submittedName>
        <fullName evidence="2">GNAT family N-acetyltransferase</fullName>
    </submittedName>
</protein>
<evidence type="ECO:0000313" key="3">
    <source>
        <dbReference type="Proteomes" id="UP001612928"/>
    </source>
</evidence>
<gene>
    <name evidence="2" type="ORF">ACIBP5_31745</name>
</gene>
<dbReference type="EMBL" id="JBITMB010000009">
    <property type="protein sequence ID" value="MFI7444567.1"/>
    <property type="molecule type" value="Genomic_DNA"/>
</dbReference>
<reference evidence="2 3" key="1">
    <citation type="submission" date="2024-10" db="EMBL/GenBank/DDBJ databases">
        <title>The Natural Products Discovery Center: Release of the First 8490 Sequenced Strains for Exploring Actinobacteria Biosynthetic Diversity.</title>
        <authorList>
            <person name="Kalkreuter E."/>
            <person name="Kautsar S.A."/>
            <person name="Yang D."/>
            <person name="Bader C.D."/>
            <person name="Teijaro C.N."/>
            <person name="Fluegel L."/>
            <person name="Davis C.M."/>
            <person name="Simpson J.R."/>
            <person name="Lauterbach L."/>
            <person name="Steele A.D."/>
            <person name="Gui C."/>
            <person name="Meng S."/>
            <person name="Li G."/>
            <person name="Viehrig K."/>
            <person name="Ye F."/>
            <person name="Su P."/>
            <person name="Kiefer A.F."/>
            <person name="Nichols A."/>
            <person name="Cepeda A.J."/>
            <person name="Yan W."/>
            <person name="Fan B."/>
            <person name="Jiang Y."/>
            <person name="Adhikari A."/>
            <person name="Zheng C.-J."/>
            <person name="Schuster L."/>
            <person name="Cowan T.M."/>
            <person name="Smanski M.J."/>
            <person name="Chevrette M.G."/>
            <person name="De Carvalho L.P.S."/>
            <person name="Shen B."/>
        </authorList>
    </citation>
    <scope>NUCLEOTIDE SEQUENCE [LARGE SCALE GENOMIC DNA]</scope>
    <source>
        <strain evidence="2 3">NPDC049503</strain>
    </source>
</reference>
<dbReference type="SUPFAM" id="SSF55729">
    <property type="entry name" value="Acyl-CoA N-acyltransferases (Nat)"/>
    <property type="match status" value="1"/>
</dbReference>
<accession>A0ABW8ADM8</accession>
<dbReference type="Gene3D" id="3.40.630.30">
    <property type="match status" value="1"/>
</dbReference>
<organism evidence="2 3">
    <name type="scientific">Nonomuraea indica</name>
    <dbReference type="NCBI Taxonomy" id="1581193"/>
    <lineage>
        <taxon>Bacteria</taxon>
        <taxon>Bacillati</taxon>
        <taxon>Actinomycetota</taxon>
        <taxon>Actinomycetes</taxon>
        <taxon>Streptosporangiales</taxon>
        <taxon>Streptosporangiaceae</taxon>
        <taxon>Nonomuraea</taxon>
    </lineage>
</organism>
<keyword evidence="3" id="KW-1185">Reference proteome</keyword>
<dbReference type="RefSeq" id="WP_397024832.1">
    <property type="nucleotide sequence ID" value="NZ_JBITMB010000009.1"/>
</dbReference>
<feature type="domain" description="N-acetyltransferase" evidence="1">
    <location>
        <begin position="130"/>
        <end position="274"/>
    </location>
</feature>
<sequence length="274" mass="29279">MEHDEVLAAYDRQMRRDARPDGPGARVERAGRVVRQTGGAGDWNGVLWSDLREADAEEVEAVIAAQVRHYAARGLAFEWKLYSHDHPRDLGRRLLAAGFEPEPAETLMVAETAAVVRALAGPAGRPPGDARLVPVTDAAGVELLAEVHEQAFGTSRDAIRRRLLALLADGTGGAQADGAGGAVAVVAVVGGRPVSAARMETRPGTDFAGLWGGGTVPDQRGRGLYRALLGFRARIAAERGHRYLQVDASEDSRPILHRLGFTALSTTTPYHFTP</sequence>
<dbReference type="InterPro" id="IPR000182">
    <property type="entry name" value="GNAT_dom"/>
</dbReference>
<evidence type="ECO:0000313" key="2">
    <source>
        <dbReference type="EMBL" id="MFI7444567.1"/>
    </source>
</evidence>
<dbReference type="Proteomes" id="UP001612928">
    <property type="component" value="Unassembled WGS sequence"/>
</dbReference>
<dbReference type="PROSITE" id="PS51186">
    <property type="entry name" value="GNAT"/>
    <property type="match status" value="1"/>
</dbReference>
<evidence type="ECO:0000259" key="1">
    <source>
        <dbReference type="PROSITE" id="PS51186"/>
    </source>
</evidence>
<dbReference type="InterPro" id="IPR016181">
    <property type="entry name" value="Acyl_CoA_acyltransferase"/>
</dbReference>
<comment type="caution">
    <text evidence="2">The sequence shown here is derived from an EMBL/GenBank/DDBJ whole genome shotgun (WGS) entry which is preliminary data.</text>
</comment>